<feature type="non-terminal residue" evidence="2">
    <location>
        <position position="1"/>
    </location>
</feature>
<dbReference type="Proteomes" id="UP001328107">
    <property type="component" value="Unassembled WGS sequence"/>
</dbReference>
<accession>A0AAN4ZUA7</accession>
<keyword evidence="1" id="KW-0732">Signal</keyword>
<organism evidence="2 3">
    <name type="scientific">Pristionchus mayeri</name>
    <dbReference type="NCBI Taxonomy" id="1317129"/>
    <lineage>
        <taxon>Eukaryota</taxon>
        <taxon>Metazoa</taxon>
        <taxon>Ecdysozoa</taxon>
        <taxon>Nematoda</taxon>
        <taxon>Chromadorea</taxon>
        <taxon>Rhabditida</taxon>
        <taxon>Rhabditina</taxon>
        <taxon>Diplogasteromorpha</taxon>
        <taxon>Diplogasteroidea</taxon>
        <taxon>Neodiplogasteridae</taxon>
        <taxon>Pristionchus</taxon>
    </lineage>
</organism>
<gene>
    <name evidence="2" type="ORF">PMAYCL1PPCAC_13650</name>
</gene>
<dbReference type="AlphaFoldDB" id="A0AAN4ZUA7"/>
<reference evidence="3" key="1">
    <citation type="submission" date="2022-10" db="EMBL/GenBank/DDBJ databases">
        <title>Genome assembly of Pristionchus species.</title>
        <authorList>
            <person name="Yoshida K."/>
            <person name="Sommer R.J."/>
        </authorList>
    </citation>
    <scope>NUCLEOTIDE SEQUENCE [LARGE SCALE GENOMIC DNA]</scope>
    <source>
        <strain evidence="3">RS5460</strain>
    </source>
</reference>
<sequence>FAILLVGLMPIASGLKCALGGEINGKGGFTHVPCADDYCLTRETTVDSVHETSKSCGLAICRVLGCASSTSSANGHTSTAKTCCCKGDL</sequence>
<dbReference type="EMBL" id="BTRK01000003">
    <property type="protein sequence ID" value="GMR43455.1"/>
    <property type="molecule type" value="Genomic_DNA"/>
</dbReference>
<name>A0AAN4ZUA7_9BILA</name>
<evidence type="ECO:0000256" key="1">
    <source>
        <dbReference type="SAM" id="SignalP"/>
    </source>
</evidence>
<feature type="chain" id="PRO_5043013993" evidence="1">
    <location>
        <begin position="21"/>
        <end position="89"/>
    </location>
</feature>
<keyword evidence="3" id="KW-1185">Reference proteome</keyword>
<evidence type="ECO:0000313" key="2">
    <source>
        <dbReference type="EMBL" id="GMR43455.1"/>
    </source>
</evidence>
<feature type="signal peptide" evidence="1">
    <location>
        <begin position="1"/>
        <end position="20"/>
    </location>
</feature>
<proteinExistence type="predicted"/>
<protein>
    <submittedName>
        <fullName evidence="2">Uncharacterized protein</fullName>
    </submittedName>
</protein>
<feature type="non-terminal residue" evidence="2">
    <location>
        <position position="89"/>
    </location>
</feature>
<comment type="caution">
    <text evidence="2">The sequence shown here is derived from an EMBL/GenBank/DDBJ whole genome shotgun (WGS) entry which is preliminary data.</text>
</comment>
<evidence type="ECO:0000313" key="3">
    <source>
        <dbReference type="Proteomes" id="UP001328107"/>
    </source>
</evidence>